<name>A0A829D204_LEPIR</name>
<accession>A0A829D204</accession>
<gene>
    <name evidence="1" type="ORF">LEP1GSC029_3223</name>
</gene>
<dbReference type="EMBL" id="AFJL02000259">
    <property type="protein sequence ID" value="EMY02146.1"/>
    <property type="molecule type" value="Genomic_DNA"/>
</dbReference>
<sequence length="57" mass="6476">MGLGQPLSLESGNSVSLECRTDYLRGPCDLLEDRVFELAKNVDRLKEKTLDFIELTF</sequence>
<dbReference type="Proteomes" id="UP000012329">
    <property type="component" value="Unassembled WGS sequence"/>
</dbReference>
<organism evidence="1 2">
    <name type="scientific">Leptospira interrogans str. 2002000626</name>
    <dbReference type="NCBI Taxonomy" id="996803"/>
    <lineage>
        <taxon>Bacteria</taxon>
        <taxon>Pseudomonadati</taxon>
        <taxon>Spirochaetota</taxon>
        <taxon>Spirochaetia</taxon>
        <taxon>Leptospirales</taxon>
        <taxon>Leptospiraceae</taxon>
        <taxon>Leptospira</taxon>
    </lineage>
</organism>
<evidence type="ECO:0000313" key="2">
    <source>
        <dbReference type="Proteomes" id="UP000012329"/>
    </source>
</evidence>
<comment type="caution">
    <text evidence="1">The sequence shown here is derived from an EMBL/GenBank/DDBJ whole genome shotgun (WGS) entry which is preliminary data.</text>
</comment>
<protein>
    <submittedName>
        <fullName evidence="1">Uncharacterized protein</fullName>
    </submittedName>
</protein>
<reference evidence="1 2" key="1">
    <citation type="submission" date="2013-02" db="EMBL/GenBank/DDBJ databases">
        <authorList>
            <person name="Harkins D.M."/>
            <person name="Durkin A.S."/>
            <person name="Brinkac L.M."/>
            <person name="Haft D.H."/>
            <person name="Selengut J.D."/>
            <person name="Sanka R."/>
            <person name="DePew J."/>
            <person name="Purushe J."/>
            <person name="Whelen A.C."/>
            <person name="Vinetz J.M."/>
            <person name="Sutton G.G."/>
            <person name="Nierman W.C."/>
            <person name="Fouts D.E."/>
        </authorList>
    </citation>
    <scope>NUCLEOTIDE SEQUENCE [LARGE SCALE GENOMIC DNA]</scope>
    <source>
        <strain evidence="1 2">2002000626</strain>
    </source>
</reference>
<evidence type="ECO:0000313" key="1">
    <source>
        <dbReference type="EMBL" id="EMY02146.1"/>
    </source>
</evidence>
<dbReference type="AlphaFoldDB" id="A0A829D204"/>
<proteinExistence type="predicted"/>